<gene>
    <name evidence="1" type="ORF">E3N88_11649</name>
</gene>
<dbReference type="AlphaFoldDB" id="A0A5N6PF22"/>
<accession>A0A5N6PF22</accession>
<proteinExistence type="predicted"/>
<dbReference type="EMBL" id="SZYD01000005">
    <property type="protein sequence ID" value="KAD6120378.1"/>
    <property type="molecule type" value="Genomic_DNA"/>
</dbReference>
<comment type="caution">
    <text evidence="1">The sequence shown here is derived from an EMBL/GenBank/DDBJ whole genome shotgun (WGS) entry which is preliminary data.</text>
</comment>
<sequence>MNKSEWVTFGVSIQRDIGMGDDPCGYVVRFDTLNDIFTIQNNANEPKELIRTNEIPHSPGKSHWNEPLNEGATTRMKWTHSHGTTIRVRTPFARMDHLN</sequence>
<evidence type="ECO:0000313" key="1">
    <source>
        <dbReference type="EMBL" id="KAD6120378.1"/>
    </source>
</evidence>
<name>A0A5N6PF22_9ASTR</name>
<evidence type="ECO:0000313" key="2">
    <source>
        <dbReference type="Proteomes" id="UP000326396"/>
    </source>
</evidence>
<protein>
    <submittedName>
        <fullName evidence="1">Uncharacterized protein</fullName>
    </submittedName>
</protein>
<reference evidence="1 2" key="1">
    <citation type="submission" date="2019-05" db="EMBL/GenBank/DDBJ databases">
        <title>Mikania micrantha, genome provides insights into the molecular mechanism of rapid growth.</title>
        <authorList>
            <person name="Liu B."/>
        </authorList>
    </citation>
    <scope>NUCLEOTIDE SEQUENCE [LARGE SCALE GENOMIC DNA]</scope>
    <source>
        <strain evidence="1">NLD-2019</strain>
        <tissue evidence="1">Leaf</tissue>
    </source>
</reference>
<organism evidence="1 2">
    <name type="scientific">Mikania micrantha</name>
    <name type="common">bitter vine</name>
    <dbReference type="NCBI Taxonomy" id="192012"/>
    <lineage>
        <taxon>Eukaryota</taxon>
        <taxon>Viridiplantae</taxon>
        <taxon>Streptophyta</taxon>
        <taxon>Embryophyta</taxon>
        <taxon>Tracheophyta</taxon>
        <taxon>Spermatophyta</taxon>
        <taxon>Magnoliopsida</taxon>
        <taxon>eudicotyledons</taxon>
        <taxon>Gunneridae</taxon>
        <taxon>Pentapetalae</taxon>
        <taxon>asterids</taxon>
        <taxon>campanulids</taxon>
        <taxon>Asterales</taxon>
        <taxon>Asteraceae</taxon>
        <taxon>Asteroideae</taxon>
        <taxon>Heliantheae alliance</taxon>
        <taxon>Eupatorieae</taxon>
        <taxon>Mikania</taxon>
    </lineage>
</organism>
<keyword evidence="2" id="KW-1185">Reference proteome</keyword>
<dbReference type="Proteomes" id="UP000326396">
    <property type="component" value="Linkage Group LG13"/>
</dbReference>